<feature type="non-terminal residue" evidence="3">
    <location>
        <position position="185"/>
    </location>
</feature>
<gene>
    <name evidence="3" type="ORF">COEREDRAFT_49360</name>
</gene>
<dbReference type="PANTHER" id="PTHR10492:SF95">
    <property type="entry name" value="HELITRON HELICASE-LIKE DOMAIN-CONTAINING PROTEIN"/>
    <property type="match status" value="1"/>
</dbReference>
<evidence type="ECO:0000259" key="2">
    <source>
        <dbReference type="Pfam" id="PF05970"/>
    </source>
</evidence>
<dbReference type="Pfam" id="PF05970">
    <property type="entry name" value="PIF1"/>
    <property type="match status" value="1"/>
</dbReference>
<comment type="cofactor">
    <cofactor evidence="1">
        <name>Mg(2+)</name>
        <dbReference type="ChEBI" id="CHEBI:18420"/>
    </cofactor>
</comment>
<dbReference type="GO" id="GO:0043139">
    <property type="term" value="F:5'-3' DNA helicase activity"/>
    <property type="evidence" value="ECO:0007669"/>
    <property type="project" value="UniProtKB-EC"/>
</dbReference>
<dbReference type="GO" id="GO:0006310">
    <property type="term" value="P:DNA recombination"/>
    <property type="evidence" value="ECO:0007669"/>
    <property type="project" value="UniProtKB-KW"/>
</dbReference>
<dbReference type="GO" id="GO:0000723">
    <property type="term" value="P:telomere maintenance"/>
    <property type="evidence" value="ECO:0007669"/>
    <property type="project" value="InterPro"/>
</dbReference>
<dbReference type="Proteomes" id="UP000242474">
    <property type="component" value="Unassembled WGS sequence"/>
</dbReference>
<dbReference type="GO" id="GO:0006281">
    <property type="term" value="P:DNA repair"/>
    <property type="evidence" value="ECO:0007669"/>
    <property type="project" value="UniProtKB-KW"/>
</dbReference>
<feature type="domain" description="DNA helicase Pif1-like DEAD-box helicase" evidence="2">
    <location>
        <begin position="4"/>
        <end position="185"/>
    </location>
</feature>
<dbReference type="EC" id="5.6.2.3" evidence="1"/>
<sequence length="185" mass="19886">MHQKLNNEQLGIYSQIVLAVEVGQVATLLVDGHAGHEKTFVVNAVLSTLCGCGMIVLPCATTVLAAQNYRGSCTAHSLFHIPIERDKLGLRCNVVAGTDRAELLSKTSLIVWDELPMANRAVVEAVDIMLCELCGIDQPFGGKVFVGIGGFRQVAPVVPGVGHLQTILESLKALPLWRSFNVLDL</sequence>
<keyword evidence="1" id="KW-0378">Hydrolase</keyword>
<dbReference type="AlphaFoldDB" id="A0A2G5B311"/>
<reference evidence="3 4" key="1">
    <citation type="journal article" date="2015" name="Genome Biol. Evol.">
        <title>Phylogenomic analyses indicate that early fungi evolved digesting cell walls of algal ancestors of land plants.</title>
        <authorList>
            <person name="Chang Y."/>
            <person name="Wang S."/>
            <person name="Sekimoto S."/>
            <person name="Aerts A.L."/>
            <person name="Choi C."/>
            <person name="Clum A."/>
            <person name="LaButti K.M."/>
            <person name="Lindquist E.A."/>
            <person name="Yee Ngan C."/>
            <person name="Ohm R.A."/>
            <person name="Salamov A.A."/>
            <person name="Grigoriev I.V."/>
            <person name="Spatafora J.W."/>
            <person name="Berbee M.L."/>
        </authorList>
    </citation>
    <scope>NUCLEOTIDE SEQUENCE [LARGE SCALE GENOMIC DNA]</scope>
    <source>
        <strain evidence="3 4">NRRL 1564</strain>
    </source>
</reference>
<dbReference type="GO" id="GO:0016887">
    <property type="term" value="F:ATP hydrolysis activity"/>
    <property type="evidence" value="ECO:0007669"/>
    <property type="project" value="RHEA"/>
</dbReference>
<dbReference type="PANTHER" id="PTHR10492">
    <property type="match status" value="1"/>
</dbReference>
<evidence type="ECO:0000313" key="3">
    <source>
        <dbReference type="EMBL" id="PIA13371.1"/>
    </source>
</evidence>
<comment type="similarity">
    <text evidence="1">Belongs to the helicase family.</text>
</comment>
<protein>
    <recommendedName>
        <fullName evidence="1">ATP-dependent DNA helicase</fullName>
        <ecNumber evidence="1">5.6.2.3</ecNumber>
    </recommendedName>
</protein>
<keyword evidence="4" id="KW-1185">Reference proteome</keyword>
<dbReference type="GO" id="GO:0005524">
    <property type="term" value="F:ATP binding"/>
    <property type="evidence" value="ECO:0007669"/>
    <property type="project" value="UniProtKB-KW"/>
</dbReference>
<dbReference type="Gene3D" id="3.40.50.300">
    <property type="entry name" value="P-loop containing nucleotide triphosphate hydrolases"/>
    <property type="match status" value="1"/>
</dbReference>
<keyword evidence="1" id="KW-0347">Helicase</keyword>
<evidence type="ECO:0000313" key="4">
    <source>
        <dbReference type="Proteomes" id="UP000242474"/>
    </source>
</evidence>
<dbReference type="InterPro" id="IPR010285">
    <property type="entry name" value="DNA_helicase_pif1-like_DEAD"/>
</dbReference>
<keyword evidence="1" id="KW-0227">DNA damage</keyword>
<organism evidence="3 4">
    <name type="scientific">Coemansia reversa (strain ATCC 12441 / NRRL 1564)</name>
    <dbReference type="NCBI Taxonomy" id="763665"/>
    <lineage>
        <taxon>Eukaryota</taxon>
        <taxon>Fungi</taxon>
        <taxon>Fungi incertae sedis</taxon>
        <taxon>Zoopagomycota</taxon>
        <taxon>Kickxellomycotina</taxon>
        <taxon>Kickxellomycetes</taxon>
        <taxon>Kickxellales</taxon>
        <taxon>Kickxellaceae</taxon>
        <taxon>Coemansia</taxon>
    </lineage>
</organism>
<evidence type="ECO:0000256" key="1">
    <source>
        <dbReference type="RuleBase" id="RU363044"/>
    </source>
</evidence>
<dbReference type="STRING" id="763665.A0A2G5B311"/>
<accession>A0A2G5B311</accession>
<dbReference type="InterPro" id="IPR027417">
    <property type="entry name" value="P-loop_NTPase"/>
</dbReference>
<comment type="catalytic activity">
    <reaction evidence="1">
        <text>ATP + H2O = ADP + phosphate + H(+)</text>
        <dbReference type="Rhea" id="RHEA:13065"/>
        <dbReference type="ChEBI" id="CHEBI:15377"/>
        <dbReference type="ChEBI" id="CHEBI:15378"/>
        <dbReference type="ChEBI" id="CHEBI:30616"/>
        <dbReference type="ChEBI" id="CHEBI:43474"/>
        <dbReference type="ChEBI" id="CHEBI:456216"/>
        <dbReference type="EC" id="5.6.2.3"/>
    </reaction>
</comment>
<keyword evidence="1" id="KW-0234">DNA repair</keyword>
<name>A0A2G5B311_COERN</name>
<keyword evidence="1" id="KW-0233">DNA recombination</keyword>
<proteinExistence type="inferred from homology"/>
<dbReference type="EMBL" id="KZ303539">
    <property type="protein sequence ID" value="PIA13371.1"/>
    <property type="molecule type" value="Genomic_DNA"/>
</dbReference>
<keyword evidence="1" id="KW-0067">ATP-binding</keyword>
<dbReference type="OrthoDB" id="3366231at2759"/>
<keyword evidence="1" id="KW-0547">Nucleotide-binding</keyword>